<dbReference type="EMBL" id="JRQD01000002">
    <property type="protein sequence ID" value="KGM07521.1"/>
    <property type="molecule type" value="Genomic_DNA"/>
</dbReference>
<dbReference type="GO" id="GO:0006400">
    <property type="term" value="P:tRNA modification"/>
    <property type="evidence" value="ECO:0007669"/>
    <property type="project" value="UniProtKB-UniRule"/>
</dbReference>
<dbReference type="GO" id="GO:0008757">
    <property type="term" value="F:S-adenosylmethionine-dependent methyltransferase activity"/>
    <property type="evidence" value="ECO:0007669"/>
    <property type="project" value="InterPro"/>
</dbReference>
<dbReference type="Pfam" id="PF08241">
    <property type="entry name" value="Methyltransf_11"/>
    <property type="match status" value="1"/>
</dbReference>
<evidence type="ECO:0000313" key="3">
    <source>
        <dbReference type="EMBL" id="KGM07521.1"/>
    </source>
</evidence>
<comment type="caution">
    <text evidence="3">The sequence shown here is derived from an EMBL/GenBank/DDBJ whole genome shotgun (WGS) entry which is preliminary data.</text>
</comment>
<dbReference type="GO" id="GO:0097697">
    <property type="term" value="F:tRNA (5-carboxymethoxyuridine(34)-5-O)-methyltransferase activity"/>
    <property type="evidence" value="ECO:0007669"/>
    <property type="project" value="UniProtKB-UniRule"/>
</dbReference>
<feature type="binding site" evidence="1">
    <location>
        <position position="29"/>
    </location>
    <ligand>
        <name>S-adenosyl-L-methionine</name>
        <dbReference type="ChEBI" id="CHEBI:59789"/>
    </ligand>
</feature>
<dbReference type="InterPro" id="IPR013216">
    <property type="entry name" value="Methyltransf_11"/>
</dbReference>
<gene>
    <name evidence="1" type="primary">cmoM</name>
    <name evidence="3" type="ORF">LP43_1132</name>
</gene>
<dbReference type="STRING" id="392484.LP43_1132"/>
<dbReference type="EC" id="2.1.1.-" evidence="1"/>
<dbReference type="Proteomes" id="UP000029999">
    <property type="component" value="Unassembled WGS sequence"/>
</dbReference>
<comment type="catalytic activity">
    <reaction evidence="1">
        <text>5-carboxymethoxyuridine(34) in tRNA + S-adenosyl-L-methionine = 5-methoxycarbonylmethoxyuridine(34) in tRNA + S-adenosyl-L-homocysteine</text>
        <dbReference type="Rhea" id="RHEA:54080"/>
        <dbReference type="Rhea" id="RHEA-COMP:13383"/>
        <dbReference type="Rhea" id="RHEA-COMP:13781"/>
        <dbReference type="ChEBI" id="CHEBI:57856"/>
        <dbReference type="ChEBI" id="CHEBI:59789"/>
        <dbReference type="ChEBI" id="CHEBI:136879"/>
        <dbReference type="ChEBI" id="CHEBI:138053"/>
    </reaction>
</comment>
<proteinExistence type="inferred from homology"/>
<dbReference type="PANTHER" id="PTHR43861">
    <property type="entry name" value="TRANS-ACONITATE 2-METHYLTRANSFERASE-RELATED"/>
    <property type="match status" value="1"/>
</dbReference>
<protein>
    <recommendedName>
        <fullName evidence="1">tRNA 5-carboxymethoxyuridine methyltransferase</fullName>
        <ecNumber evidence="1">2.1.1.-</ecNumber>
    </recommendedName>
    <alternativeName>
        <fullName evidence="1">cmo5U methyltransferase</fullName>
    </alternativeName>
</protein>
<comment type="similarity">
    <text evidence="1">Belongs to the class I-like SAM-binding methyltransferase superfamily. CmoM family.</text>
</comment>
<sequence length="259" mass="29608">MADLQDRNFDDLIDRFETRIYDTVKGGWRLQLLQEDLAQFTHAPPLTIWDAGCGQAQISLWLAQQGHQLTLCDLSSKMLEKAQANFEQHGESASFHHQSAQSLAIQTPVFDVVLCHAVIEWLAAPLPSLLTLAQKVEYGGYLSLLFYNRNAMVYNNVLKGGWRLKHILEDSYLGKGNKLTPPNPQFPHDVIAALTEHGFTVCKHTGIRVFNDYMTKQARDNSNDAELFALERQYCRMPTYRDMGRYIHLLLRRNKANDT</sequence>
<feature type="domain" description="Methyltransferase type 11" evidence="2">
    <location>
        <begin position="50"/>
        <end position="143"/>
    </location>
</feature>
<evidence type="ECO:0000259" key="2">
    <source>
        <dbReference type="Pfam" id="PF08241"/>
    </source>
</evidence>
<dbReference type="GO" id="GO:0032259">
    <property type="term" value="P:methylation"/>
    <property type="evidence" value="ECO:0007669"/>
    <property type="project" value="UniProtKB-KW"/>
</dbReference>
<feature type="binding site" evidence="1">
    <location>
        <begin position="100"/>
        <end position="101"/>
    </location>
    <ligand>
        <name>S-adenosyl-L-methionine</name>
        <dbReference type="ChEBI" id="CHEBI:59789"/>
    </ligand>
</feature>
<evidence type="ECO:0000313" key="4">
    <source>
        <dbReference type="Proteomes" id="UP000029999"/>
    </source>
</evidence>
<comment type="function">
    <text evidence="1">Catalyzes the methylation of 5-carboxymethoxyuridine (cmo5U) to form 5-methoxycarbonylmethoxyuridine (mcmo5U) at position 34 in tRNAs.</text>
</comment>
<comment type="caution">
    <text evidence="1">Lacks conserved residue(s) required for the propagation of feature annotation.</text>
</comment>
<name>A0A0A0BHT3_9GAMM</name>
<dbReference type="InterPro" id="IPR033664">
    <property type="entry name" value="Cmo5U_methylTrfase"/>
</dbReference>
<keyword evidence="1" id="KW-0819">tRNA processing</keyword>
<keyword evidence="1 3" id="KW-0489">Methyltransferase</keyword>
<organism evidence="3 4">
    <name type="scientific">Methylophaga thiooxydans</name>
    <dbReference type="NCBI Taxonomy" id="392484"/>
    <lineage>
        <taxon>Bacteria</taxon>
        <taxon>Pseudomonadati</taxon>
        <taxon>Pseudomonadota</taxon>
        <taxon>Gammaproteobacteria</taxon>
        <taxon>Thiotrichales</taxon>
        <taxon>Piscirickettsiaceae</taxon>
        <taxon>Methylophaga</taxon>
    </lineage>
</organism>
<dbReference type="AlphaFoldDB" id="A0A0A0BHT3"/>
<dbReference type="SUPFAM" id="SSF53335">
    <property type="entry name" value="S-adenosyl-L-methionine-dependent methyltransferases"/>
    <property type="match status" value="1"/>
</dbReference>
<dbReference type="Gene3D" id="3.40.50.150">
    <property type="entry name" value="Vaccinia Virus protein VP39"/>
    <property type="match status" value="1"/>
</dbReference>
<evidence type="ECO:0000256" key="1">
    <source>
        <dbReference type="HAMAP-Rule" id="MF_02057"/>
    </source>
</evidence>
<feature type="binding site" evidence="1">
    <location>
        <position position="116"/>
    </location>
    <ligand>
        <name>S-adenosyl-L-methionine</name>
        <dbReference type="ChEBI" id="CHEBI:59789"/>
    </ligand>
</feature>
<accession>A0A0A0BHT3</accession>
<feature type="binding site" evidence="1">
    <location>
        <position position="73"/>
    </location>
    <ligand>
        <name>S-adenosyl-L-methionine</name>
        <dbReference type="ChEBI" id="CHEBI:59789"/>
    </ligand>
</feature>
<dbReference type="HAMAP" id="MF_02057">
    <property type="entry name" value="tRNA_methyltr_CmoM"/>
    <property type="match status" value="1"/>
</dbReference>
<dbReference type="RefSeq" id="WP_036312889.1">
    <property type="nucleotide sequence ID" value="NZ_JRQD01000002.1"/>
</dbReference>
<dbReference type="CDD" id="cd02440">
    <property type="entry name" value="AdoMet_MTases"/>
    <property type="match status" value="1"/>
</dbReference>
<dbReference type="InterPro" id="IPR029063">
    <property type="entry name" value="SAM-dependent_MTases_sf"/>
</dbReference>
<reference evidence="3 4" key="1">
    <citation type="submission" date="2014-09" db="EMBL/GenBank/DDBJ databases">
        <authorList>
            <person name="Grob C."/>
            <person name="Taubert M."/>
            <person name="Howat A.M."/>
            <person name="Burns O.J."/>
            <person name="Dixon J.L."/>
            <person name="Chen Y."/>
            <person name="Murrell J.C."/>
        </authorList>
    </citation>
    <scope>NUCLEOTIDE SEQUENCE [LARGE SCALE GENOMIC DNA]</scope>
    <source>
        <strain evidence="3">L4</strain>
    </source>
</reference>
<keyword evidence="1 3" id="KW-0808">Transferase</keyword>
<keyword evidence="1" id="KW-0949">S-adenosyl-L-methionine</keyword>